<name>A0A8H7VLM5_9FUNG</name>
<feature type="transmembrane region" description="Helical" evidence="4">
    <location>
        <begin position="344"/>
        <end position="365"/>
    </location>
</feature>
<proteinExistence type="inferred from homology"/>
<comment type="subcellular location">
    <subcellularLocation>
        <location evidence="1">Membrane</location>
        <topology evidence="1">Multi-pass membrane protein</topology>
    </subcellularLocation>
</comment>
<evidence type="ECO:0000313" key="6">
    <source>
        <dbReference type="EMBL" id="KAG2223462.1"/>
    </source>
</evidence>
<dbReference type="Pfam" id="PF07690">
    <property type="entry name" value="MFS_1"/>
    <property type="match status" value="1"/>
</dbReference>
<feature type="transmembrane region" description="Helical" evidence="4">
    <location>
        <begin position="198"/>
        <end position="217"/>
    </location>
</feature>
<feature type="transmembrane region" description="Helical" evidence="4">
    <location>
        <begin position="281"/>
        <end position="306"/>
    </location>
</feature>
<dbReference type="AlphaFoldDB" id="A0A8H7VLM5"/>
<dbReference type="SUPFAM" id="SSF103473">
    <property type="entry name" value="MFS general substrate transporter"/>
    <property type="match status" value="1"/>
</dbReference>
<feature type="non-terminal residue" evidence="6">
    <location>
        <position position="1"/>
    </location>
</feature>
<keyword evidence="4" id="KW-1133">Transmembrane helix</keyword>
<dbReference type="OrthoDB" id="6499973at2759"/>
<keyword evidence="4" id="KW-0472">Membrane</keyword>
<dbReference type="Gene3D" id="1.20.1250.20">
    <property type="entry name" value="MFS general substrate transporter like domains"/>
    <property type="match status" value="1"/>
</dbReference>
<feature type="domain" description="Major facilitator superfamily (MFS) profile" evidence="5">
    <location>
        <begin position="70"/>
        <end position="458"/>
    </location>
</feature>
<feature type="transmembrane region" description="Helical" evidence="4">
    <location>
        <begin position="63"/>
        <end position="95"/>
    </location>
</feature>
<comment type="caution">
    <text evidence="6">The sequence shown here is derived from an EMBL/GenBank/DDBJ whole genome shotgun (WGS) entry which is preliminary data.</text>
</comment>
<evidence type="ECO:0000259" key="5">
    <source>
        <dbReference type="PROSITE" id="PS50850"/>
    </source>
</evidence>
<feature type="region of interest" description="Disordered" evidence="3">
    <location>
        <begin position="1"/>
        <end position="23"/>
    </location>
</feature>
<dbReference type="GO" id="GO:0016020">
    <property type="term" value="C:membrane"/>
    <property type="evidence" value="ECO:0007669"/>
    <property type="project" value="UniProtKB-SubCell"/>
</dbReference>
<dbReference type="GO" id="GO:0022857">
    <property type="term" value="F:transmembrane transporter activity"/>
    <property type="evidence" value="ECO:0007669"/>
    <property type="project" value="InterPro"/>
</dbReference>
<keyword evidence="7" id="KW-1185">Reference proteome</keyword>
<dbReference type="InterPro" id="IPR036259">
    <property type="entry name" value="MFS_trans_sf"/>
</dbReference>
<dbReference type="PANTHER" id="PTHR11360">
    <property type="entry name" value="MONOCARBOXYLATE TRANSPORTER"/>
    <property type="match status" value="1"/>
</dbReference>
<dbReference type="Proteomes" id="UP000646827">
    <property type="component" value="Unassembled WGS sequence"/>
</dbReference>
<dbReference type="InterPro" id="IPR050327">
    <property type="entry name" value="Proton-linked_MCT"/>
</dbReference>
<feature type="transmembrane region" description="Helical" evidence="4">
    <location>
        <begin position="318"/>
        <end position="337"/>
    </location>
</feature>
<reference evidence="6 7" key="1">
    <citation type="submission" date="2020-12" db="EMBL/GenBank/DDBJ databases">
        <title>Metabolic potential, ecology and presence of endohyphal bacteria is reflected in genomic diversity of Mucoromycotina.</title>
        <authorList>
            <person name="Muszewska A."/>
            <person name="Okrasinska A."/>
            <person name="Steczkiewicz K."/>
            <person name="Drgas O."/>
            <person name="Orlowska M."/>
            <person name="Perlinska-Lenart U."/>
            <person name="Aleksandrzak-Piekarczyk T."/>
            <person name="Szatraj K."/>
            <person name="Zielenkiewicz U."/>
            <person name="Pilsyk S."/>
            <person name="Malc E."/>
            <person name="Mieczkowski P."/>
            <person name="Kruszewska J.S."/>
            <person name="Biernat P."/>
            <person name="Pawlowska J."/>
        </authorList>
    </citation>
    <scope>NUCLEOTIDE SEQUENCE [LARGE SCALE GENOMIC DNA]</scope>
    <source>
        <strain evidence="6 7">CBS 142.35</strain>
    </source>
</reference>
<dbReference type="PANTHER" id="PTHR11360:SF315">
    <property type="entry name" value="TRANSPORTER MCH2-RELATED"/>
    <property type="match status" value="1"/>
</dbReference>
<feature type="transmembrane region" description="Helical" evidence="4">
    <location>
        <begin position="438"/>
        <end position="457"/>
    </location>
</feature>
<dbReference type="PROSITE" id="PS50850">
    <property type="entry name" value="MFS"/>
    <property type="match status" value="1"/>
</dbReference>
<evidence type="ECO:0000256" key="4">
    <source>
        <dbReference type="SAM" id="Phobius"/>
    </source>
</evidence>
<dbReference type="InterPro" id="IPR011701">
    <property type="entry name" value="MFS"/>
</dbReference>
<feature type="transmembrane region" description="Helical" evidence="4">
    <location>
        <begin position="406"/>
        <end position="426"/>
    </location>
</feature>
<accession>A0A8H7VLM5</accession>
<feature type="transmembrane region" description="Helical" evidence="4">
    <location>
        <begin position="165"/>
        <end position="186"/>
    </location>
</feature>
<organism evidence="6 7">
    <name type="scientific">Circinella minor</name>
    <dbReference type="NCBI Taxonomy" id="1195481"/>
    <lineage>
        <taxon>Eukaryota</taxon>
        <taxon>Fungi</taxon>
        <taxon>Fungi incertae sedis</taxon>
        <taxon>Mucoromycota</taxon>
        <taxon>Mucoromycotina</taxon>
        <taxon>Mucoromycetes</taxon>
        <taxon>Mucorales</taxon>
        <taxon>Lichtheimiaceae</taxon>
        <taxon>Circinella</taxon>
    </lineage>
</organism>
<evidence type="ECO:0000313" key="7">
    <source>
        <dbReference type="Proteomes" id="UP000646827"/>
    </source>
</evidence>
<evidence type="ECO:0000256" key="3">
    <source>
        <dbReference type="SAM" id="MobiDB-lite"/>
    </source>
</evidence>
<gene>
    <name evidence="6" type="ORF">INT45_001210</name>
</gene>
<protein>
    <recommendedName>
        <fullName evidence="5">Major facilitator superfamily (MFS) profile domain-containing protein</fullName>
    </recommendedName>
</protein>
<dbReference type="EMBL" id="JAEPRB010000060">
    <property type="protein sequence ID" value="KAG2223462.1"/>
    <property type="molecule type" value="Genomic_DNA"/>
</dbReference>
<comment type="similarity">
    <text evidence="2">Belongs to the major facilitator superfamily. Monocarboxylate porter (TC 2.A.1.13) family.</text>
</comment>
<feature type="transmembrane region" description="Helical" evidence="4">
    <location>
        <begin position="371"/>
        <end position="399"/>
    </location>
</feature>
<feature type="transmembrane region" description="Helical" evidence="4">
    <location>
        <begin position="229"/>
        <end position="249"/>
    </location>
</feature>
<feature type="compositionally biased region" description="Polar residues" evidence="3">
    <location>
        <begin position="12"/>
        <end position="23"/>
    </location>
</feature>
<evidence type="ECO:0000256" key="2">
    <source>
        <dbReference type="ARBA" id="ARBA00006727"/>
    </source>
</evidence>
<feature type="transmembrane region" description="Helical" evidence="4">
    <location>
        <begin position="140"/>
        <end position="159"/>
    </location>
</feature>
<dbReference type="InterPro" id="IPR020846">
    <property type="entry name" value="MFS_dom"/>
</dbReference>
<feature type="transmembrane region" description="Helical" evidence="4">
    <location>
        <begin position="107"/>
        <end position="128"/>
    </location>
</feature>
<evidence type="ECO:0000256" key="1">
    <source>
        <dbReference type="ARBA" id="ARBA00004141"/>
    </source>
</evidence>
<keyword evidence="4" id="KW-0812">Transmembrane</keyword>
<sequence length="469" mass="52150">NNNDYYVENNNHDTMISDSTGSDSVRRNFDNQDEAFYHKEDIQQQQHEQNTIKETKKKKEDNAIADGGCAGWLVVLGGVLVQFITIGIGVMQAYYEQHVFSNDGSNIRFQLGFVSSCLFASLNGLGAVFQILRSILGTRIVLVIGTLFLSTGLITAGFSTQIWHLYITQGICFGTGACFMYMTLTIIVPQYFCRKRNLAFGIIAAGTGIGGAVIPFIMTTINKTLGSGWTYRILGFVSIIFNVIICLVVKGPRYQQQTKIERCTKKLNDIFDFQVLKNPNFVLWCLAATVQLAVYASPFFIIPTYATFYGLSDSHGSSLVTVGNIMNFFGRIICGLLADKFGPINMNIFFSSISALSCFLIWTFADNYGMMMTFMVIFGFVGGIYFTLMPTITVTILGVEKLPTGISIVLLCNVISILFTNMVSAIDSNSTSPQPFMTYKMFTGVGFSFVVIIMIWIKFRINKKIDVKV</sequence>